<feature type="transmembrane region" description="Helical" evidence="8">
    <location>
        <begin position="163"/>
        <end position="185"/>
    </location>
</feature>
<keyword evidence="3" id="KW-1003">Cell membrane</keyword>
<protein>
    <submittedName>
        <fullName evidence="10">Na(+)/H(+) antiporter subunit D</fullName>
    </submittedName>
</protein>
<evidence type="ECO:0000256" key="5">
    <source>
        <dbReference type="ARBA" id="ARBA00022989"/>
    </source>
</evidence>
<feature type="transmembrane region" description="Helical" evidence="8">
    <location>
        <begin position="30"/>
        <end position="49"/>
    </location>
</feature>
<feature type="transmembrane region" description="Helical" evidence="8">
    <location>
        <begin position="270"/>
        <end position="290"/>
    </location>
</feature>
<feature type="transmembrane region" description="Helical" evidence="8">
    <location>
        <begin position="463"/>
        <end position="485"/>
    </location>
</feature>
<evidence type="ECO:0000256" key="1">
    <source>
        <dbReference type="ARBA" id="ARBA00004651"/>
    </source>
</evidence>
<evidence type="ECO:0000256" key="2">
    <source>
        <dbReference type="ARBA" id="ARBA00005346"/>
    </source>
</evidence>
<gene>
    <name evidence="10" type="primary">mrpD_2</name>
    <name evidence="10" type="ORF">Bravens_01348</name>
</gene>
<dbReference type="InterPro" id="IPR050586">
    <property type="entry name" value="CPA3_Na-H_Antiporter_D"/>
</dbReference>
<sequence length="508" mass="53511">MSAALLTVLVGLPLFGTALTVLIRRRWLDIVAMLGIPLINAAAAVYMLMATIDGSVYAENVGAYEGGLAIPFVVDAFSALMVLVTSLAAVVCCWFLVVTGEDQYRFLPSLVLMMMAGVTGAFLTGDLFNFFVMVEVMVLPSYALIAVTGTWKRLGVGRMFVMVNLLTSTLLVIGVGFVYAALGTVNIAVLAQMGMNGDITAQGGLGLAIVVTALGIKAGFVPVHGWLVRSYPDTSAGMMALFSALHTKVGLYGIYRVYTVAYGSTNSWQIPLAIVAVVTILTATLSAWGINRMRNVLAFMMTDGVGHILIGASLLTVASLSAGMFYMVHHIITMAGLLLLTGAIEQTYGTGAFRRLSGLAFRDPWTAVFYVLGLLSLVGLPPTSGLWGKLGIVRSAAENPGPLGFTFIGVIVLGACITVLALQRMWRNTFWGGAMSSYRPDSSSTGRAALTDLPADVRIPAKLLAPGASLIVVSVALFFGAGALAEVTNAAAESMLDYAPYVEAVLGR</sequence>
<feature type="transmembrane region" description="Helical" evidence="8">
    <location>
        <begin position="324"/>
        <end position="344"/>
    </location>
</feature>
<keyword evidence="4 7" id="KW-0812">Transmembrane</keyword>
<dbReference type="InterPro" id="IPR003918">
    <property type="entry name" value="NADH_UbQ_OxRdtase"/>
</dbReference>
<dbReference type="EMBL" id="LQQC01000010">
    <property type="protein sequence ID" value="KXZ58305.1"/>
    <property type="molecule type" value="Genomic_DNA"/>
</dbReference>
<feature type="transmembrane region" description="Helical" evidence="8">
    <location>
        <begin position="205"/>
        <end position="227"/>
    </location>
</feature>
<feature type="transmembrane region" description="Helical" evidence="8">
    <location>
        <begin position="403"/>
        <end position="422"/>
    </location>
</feature>
<accession>A0A150H8H3</accession>
<comment type="similarity">
    <text evidence="2">Belongs to the CPA3 antiporters (TC 2.A.63) subunit D family.</text>
</comment>
<evidence type="ECO:0000313" key="10">
    <source>
        <dbReference type="EMBL" id="KXZ58305.1"/>
    </source>
</evidence>
<feature type="transmembrane region" description="Helical" evidence="8">
    <location>
        <begin position="6"/>
        <end position="23"/>
    </location>
</feature>
<organism evidence="10 11">
    <name type="scientific">Brevibacterium ravenspurgense</name>
    <dbReference type="NCBI Taxonomy" id="479117"/>
    <lineage>
        <taxon>Bacteria</taxon>
        <taxon>Bacillati</taxon>
        <taxon>Actinomycetota</taxon>
        <taxon>Actinomycetes</taxon>
        <taxon>Micrococcales</taxon>
        <taxon>Brevibacteriaceae</taxon>
        <taxon>Brevibacterium</taxon>
    </lineage>
</organism>
<dbReference type="PRINTS" id="PR01437">
    <property type="entry name" value="NUOXDRDTASE4"/>
</dbReference>
<keyword evidence="6 8" id="KW-0472">Membrane</keyword>
<keyword evidence="11" id="KW-1185">Reference proteome</keyword>
<dbReference type="PATRIC" id="fig|479117.4.peg.1339"/>
<evidence type="ECO:0000256" key="7">
    <source>
        <dbReference type="RuleBase" id="RU000320"/>
    </source>
</evidence>
<feature type="transmembrane region" description="Helical" evidence="8">
    <location>
        <begin position="104"/>
        <end position="124"/>
    </location>
</feature>
<dbReference type="PANTHER" id="PTHR42703:SF1">
    <property type="entry name" value="NA(+)_H(+) ANTIPORTER SUBUNIT D1"/>
    <property type="match status" value="1"/>
</dbReference>
<dbReference type="PANTHER" id="PTHR42703">
    <property type="entry name" value="NADH DEHYDROGENASE"/>
    <property type="match status" value="1"/>
</dbReference>
<feature type="transmembrane region" description="Helical" evidence="8">
    <location>
        <begin position="239"/>
        <end position="258"/>
    </location>
</feature>
<feature type="transmembrane region" description="Helical" evidence="8">
    <location>
        <begin position="365"/>
        <end position="383"/>
    </location>
</feature>
<feature type="transmembrane region" description="Helical" evidence="8">
    <location>
        <begin position="130"/>
        <end position="151"/>
    </location>
</feature>
<dbReference type="AlphaFoldDB" id="A0A150H8H3"/>
<name>A0A150H8H3_9MICO</name>
<dbReference type="GO" id="GO:0008137">
    <property type="term" value="F:NADH dehydrogenase (ubiquinone) activity"/>
    <property type="evidence" value="ECO:0007669"/>
    <property type="project" value="InterPro"/>
</dbReference>
<keyword evidence="5 8" id="KW-1133">Transmembrane helix</keyword>
<feature type="transmembrane region" description="Helical" evidence="8">
    <location>
        <begin position="297"/>
        <end position="318"/>
    </location>
</feature>
<dbReference type="InterPro" id="IPR001750">
    <property type="entry name" value="ND/Mrp_TM"/>
</dbReference>
<evidence type="ECO:0000313" key="11">
    <source>
        <dbReference type="Proteomes" id="UP000243589"/>
    </source>
</evidence>
<proteinExistence type="inferred from homology"/>
<evidence type="ECO:0000256" key="3">
    <source>
        <dbReference type="ARBA" id="ARBA00022475"/>
    </source>
</evidence>
<comment type="subcellular location">
    <subcellularLocation>
        <location evidence="1">Cell membrane</location>
        <topology evidence="1">Multi-pass membrane protein</topology>
    </subcellularLocation>
    <subcellularLocation>
        <location evidence="7">Membrane</location>
        <topology evidence="7">Multi-pass membrane protein</topology>
    </subcellularLocation>
</comment>
<evidence type="ECO:0000259" key="9">
    <source>
        <dbReference type="Pfam" id="PF00361"/>
    </source>
</evidence>
<dbReference type="RefSeq" id="WP_062021626.1">
    <property type="nucleotide sequence ID" value="NZ_LQQC01000010.1"/>
</dbReference>
<dbReference type="Proteomes" id="UP000243589">
    <property type="component" value="Unassembled WGS sequence"/>
</dbReference>
<feature type="transmembrane region" description="Helical" evidence="8">
    <location>
        <begin position="69"/>
        <end position="97"/>
    </location>
</feature>
<dbReference type="GO" id="GO:0005886">
    <property type="term" value="C:plasma membrane"/>
    <property type="evidence" value="ECO:0007669"/>
    <property type="project" value="UniProtKB-SubCell"/>
</dbReference>
<comment type="caution">
    <text evidence="10">The sequence shown here is derived from an EMBL/GenBank/DDBJ whole genome shotgun (WGS) entry which is preliminary data.</text>
</comment>
<evidence type="ECO:0000256" key="4">
    <source>
        <dbReference type="ARBA" id="ARBA00022692"/>
    </source>
</evidence>
<dbReference type="GO" id="GO:0042773">
    <property type="term" value="P:ATP synthesis coupled electron transport"/>
    <property type="evidence" value="ECO:0007669"/>
    <property type="project" value="InterPro"/>
</dbReference>
<reference evidence="10 11" key="1">
    <citation type="submission" date="2016-01" db="EMBL/GenBank/DDBJ databases">
        <title>Use of Whole Genome Sequencing to ascertain that Brevibacterium massiliense (Roux, Raoult 2009) is a later heterotypic synonym of Brevibacterium ravenspurgense (Mages 2008).</title>
        <authorList>
            <person name="Bernier A.-M."/>
            <person name="Burdz T."/>
            <person name="Huynh C."/>
            <person name="Pachecho A.L."/>
            <person name="Wiebe D."/>
            <person name="Bonner C."/>
            <person name="Bernard K."/>
        </authorList>
    </citation>
    <scope>NUCLEOTIDE SEQUENCE [LARGE SCALE GENOMIC DNA]</scope>
    <source>
        <strain evidence="10 11">CCUG56047</strain>
    </source>
</reference>
<feature type="domain" description="NADH:quinone oxidoreductase/Mrp antiporter transmembrane" evidence="9">
    <location>
        <begin position="125"/>
        <end position="407"/>
    </location>
</feature>
<dbReference type="Pfam" id="PF00361">
    <property type="entry name" value="Proton_antipo_M"/>
    <property type="match status" value="1"/>
</dbReference>
<evidence type="ECO:0000256" key="8">
    <source>
        <dbReference type="SAM" id="Phobius"/>
    </source>
</evidence>
<evidence type="ECO:0000256" key="6">
    <source>
        <dbReference type="ARBA" id="ARBA00023136"/>
    </source>
</evidence>